<dbReference type="RefSeq" id="WP_200501025.1">
    <property type="nucleotide sequence ID" value="NZ_JAEDAJ010000001.1"/>
</dbReference>
<accession>A0ABS1B700</accession>
<dbReference type="CDD" id="cd04496">
    <property type="entry name" value="SSB_OBF"/>
    <property type="match status" value="1"/>
</dbReference>
<dbReference type="Gene3D" id="2.40.50.140">
    <property type="entry name" value="Nucleic acid-binding proteins"/>
    <property type="match status" value="1"/>
</dbReference>
<keyword evidence="1 2" id="KW-0238">DNA-binding</keyword>
<comment type="caution">
    <text evidence="4">The sequence shown here is derived from an EMBL/GenBank/DDBJ whole genome shotgun (WGS) entry which is preliminary data.</text>
</comment>
<feature type="compositionally biased region" description="Gly residues" evidence="3">
    <location>
        <begin position="185"/>
        <end position="194"/>
    </location>
</feature>
<dbReference type="Pfam" id="PF00436">
    <property type="entry name" value="SSB"/>
    <property type="match status" value="1"/>
</dbReference>
<reference evidence="4 5" key="1">
    <citation type="submission" date="2020-12" db="EMBL/GenBank/DDBJ databases">
        <title>Brachybacterium sp. MASK1Z-5, whole genome shotgun sequence.</title>
        <authorList>
            <person name="Tuo L."/>
        </authorList>
    </citation>
    <scope>NUCLEOTIDE SEQUENCE [LARGE SCALE GENOMIC DNA]</scope>
    <source>
        <strain evidence="4 5">MASK1Z-5</strain>
    </source>
</reference>
<evidence type="ECO:0000256" key="3">
    <source>
        <dbReference type="SAM" id="MobiDB-lite"/>
    </source>
</evidence>
<keyword evidence="5" id="KW-1185">Reference proteome</keyword>
<dbReference type="SUPFAM" id="SSF50249">
    <property type="entry name" value="Nucleic acid-binding proteins"/>
    <property type="match status" value="1"/>
</dbReference>
<gene>
    <name evidence="4" type="ORF">I8D64_03215</name>
</gene>
<dbReference type="InterPro" id="IPR000424">
    <property type="entry name" value="Primosome_PriB/ssb"/>
</dbReference>
<proteinExistence type="predicted"/>
<dbReference type="GO" id="GO:0003677">
    <property type="term" value="F:DNA binding"/>
    <property type="evidence" value="ECO:0007669"/>
    <property type="project" value="UniProtKB-KW"/>
</dbReference>
<dbReference type="EMBL" id="JAEDAJ010000001">
    <property type="protein sequence ID" value="MBK0330407.1"/>
    <property type="molecule type" value="Genomic_DNA"/>
</dbReference>
<dbReference type="PROSITE" id="PS50935">
    <property type="entry name" value="SSB"/>
    <property type="match status" value="1"/>
</dbReference>
<evidence type="ECO:0000256" key="2">
    <source>
        <dbReference type="PROSITE-ProRule" id="PRU00252"/>
    </source>
</evidence>
<sequence>MSMRDVYVTVRGNATSDAHVTNNQSEPTVMVRIAVNRRYYDKGTDDFKDAATPDFFNIYGTKALGRNMLRSVKKGDPVIATGRLSYSEWTWEDGSEGRSMQVRADAVGHDLVFGTTHMTRAQRHDDPPVDVTTGEVFPDGQHSLVRPLGGFVGDDGDDAPAVTQPEGSSDGAGPEEDESRQLAGQGAGGADAPF</sequence>
<protein>
    <submittedName>
        <fullName evidence="4">Single-stranded DNA-binding protein</fullName>
    </submittedName>
</protein>
<dbReference type="Proteomes" id="UP000612352">
    <property type="component" value="Unassembled WGS sequence"/>
</dbReference>
<name>A0ABS1B700_9MICO</name>
<evidence type="ECO:0000313" key="5">
    <source>
        <dbReference type="Proteomes" id="UP000612352"/>
    </source>
</evidence>
<organism evidence="4 5">
    <name type="scientific">Brachybacterium halotolerans</name>
    <dbReference type="NCBI Taxonomy" id="2795215"/>
    <lineage>
        <taxon>Bacteria</taxon>
        <taxon>Bacillati</taxon>
        <taxon>Actinomycetota</taxon>
        <taxon>Actinomycetes</taxon>
        <taxon>Micrococcales</taxon>
        <taxon>Dermabacteraceae</taxon>
        <taxon>Brachybacterium</taxon>
    </lineage>
</organism>
<dbReference type="InterPro" id="IPR012340">
    <property type="entry name" value="NA-bd_OB-fold"/>
</dbReference>
<evidence type="ECO:0000256" key="1">
    <source>
        <dbReference type="ARBA" id="ARBA00023125"/>
    </source>
</evidence>
<evidence type="ECO:0000313" key="4">
    <source>
        <dbReference type="EMBL" id="MBK0330407.1"/>
    </source>
</evidence>
<feature type="region of interest" description="Disordered" evidence="3">
    <location>
        <begin position="118"/>
        <end position="194"/>
    </location>
</feature>